<feature type="chain" id="PRO_5042192991" description="DUF7029 domain-containing protein" evidence="1">
    <location>
        <begin position="23"/>
        <end position="741"/>
    </location>
</feature>
<protein>
    <recommendedName>
        <fullName evidence="2">DUF7029 domain-containing protein</fullName>
    </recommendedName>
</protein>
<accession>A0AAD7MIK5</accession>
<name>A0AAD7MIK5_9AGAR</name>
<dbReference type="Proteomes" id="UP001215598">
    <property type="component" value="Unassembled WGS sequence"/>
</dbReference>
<dbReference type="AlphaFoldDB" id="A0AAD7MIK5"/>
<evidence type="ECO:0000259" key="2">
    <source>
        <dbReference type="Pfam" id="PF22974"/>
    </source>
</evidence>
<keyword evidence="4" id="KW-1185">Reference proteome</keyword>
<sequence>MHIGHRMLLSAAGAALASFVLASPAILRSDGSSDSNLPSLHPALHPDHDTSDLNHLKANNDSSLYYSTPSADAAGNLNAAIMQLTHLYPAISLEHSRYIRSVTCNPTSTSISVTFTDTGAFQTAASDWTAHSQLLLITYSAGCGAGITSQERSFHLVSNIQASRTSLRITATIDTIPFHETFHEDQELTFQVASYSIGHRASPPSRRAPPAVSVANIRESKLEDRDFFDFLSDAVSQVANAALVAVNAAGDALISVANSLTSWNLNPTAGFSFDTATLLPFDSSFNGSPAYQLSNFTETDPNTGITGSLVVYCVSCEIAMQVNFVGSFVGSLTGGFTTATIQVIANSLSAEVVLGMQASITYSLPSTDVFDKEAPIPGAGFAIPGVFALGTFIDFAVEVGFELSLSGTIAVGYDCAWSGVGGTLDMVTPSNSAIIGDWSLDNNCVSIHPPTTASAAFNVSFTPAVAVSTKLEVSILPGITPQLTADIALVEEISMPFEIQIDSSGSDGCSTADIEVGYSVKLESQLYVEVTGLPHFILGTTPDITLVSGCFPFGFSSSRRDLEFDVVPRIGASPDLTSRISSPANPGTTIVWTGEPYELSATADGSVTVTPTANSTTVWRSDGNLTFATSDGLGFHTPASTATKGFGPLLLADDLPAGTHQIVLGTPPGRHYLAAVDGSSGAFYYLAFCNYADNTSLFFLIADINTGLDALVQDQAGQTPAVANCGTAALTQQFGAPHPPQ</sequence>
<keyword evidence="1" id="KW-0732">Signal</keyword>
<gene>
    <name evidence="3" type="ORF">B0H16DRAFT_1610283</name>
</gene>
<comment type="caution">
    <text evidence="3">The sequence shown here is derived from an EMBL/GenBank/DDBJ whole genome shotgun (WGS) entry which is preliminary data.</text>
</comment>
<evidence type="ECO:0000313" key="4">
    <source>
        <dbReference type="Proteomes" id="UP001215598"/>
    </source>
</evidence>
<feature type="domain" description="DUF7029" evidence="2">
    <location>
        <begin position="87"/>
        <end position="184"/>
    </location>
</feature>
<evidence type="ECO:0000256" key="1">
    <source>
        <dbReference type="SAM" id="SignalP"/>
    </source>
</evidence>
<dbReference type="InterPro" id="IPR054293">
    <property type="entry name" value="DUF7029"/>
</dbReference>
<dbReference type="Pfam" id="PF22974">
    <property type="entry name" value="DUF7029"/>
    <property type="match status" value="1"/>
</dbReference>
<organism evidence="3 4">
    <name type="scientific">Mycena metata</name>
    <dbReference type="NCBI Taxonomy" id="1033252"/>
    <lineage>
        <taxon>Eukaryota</taxon>
        <taxon>Fungi</taxon>
        <taxon>Dikarya</taxon>
        <taxon>Basidiomycota</taxon>
        <taxon>Agaricomycotina</taxon>
        <taxon>Agaricomycetes</taxon>
        <taxon>Agaricomycetidae</taxon>
        <taxon>Agaricales</taxon>
        <taxon>Marasmiineae</taxon>
        <taxon>Mycenaceae</taxon>
        <taxon>Mycena</taxon>
    </lineage>
</organism>
<evidence type="ECO:0000313" key="3">
    <source>
        <dbReference type="EMBL" id="KAJ7717794.1"/>
    </source>
</evidence>
<proteinExistence type="predicted"/>
<reference evidence="3" key="1">
    <citation type="submission" date="2023-03" db="EMBL/GenBank/DDBJ databases">
        <title>Massive genome expansion in bonnet fungi (Mycena s.s.) driven by repeated elements and novel gene families across ecological guilds.</title>
        <authorList>
            <consortium name="Lawrence Berkeley National Laboratory"/>
            <person name="Harder C.B."/>
            <person name="Miyauchi S."/>
            <person name="Viragh M."/>
            <person name="Kuo A."/>
            <person name="Thoen E."/>
            <person name="Andreopoulos B."/>
            <person name="Lu D."/>
            <person name="Skrede I."/>
            <person name="Drula E."/>
            <person name="Henrissat B."/>
            <person name="Morin E."/>
            <person name="Kohler A."/>
            <person name="Barry K."/>
            <person name="LaButti K."/>
            <person name="Morin E."/>
            <person name="Salamov A."/>
            <person name="Lipzen A."/>
            <person name="Mereny Z."/>
            <person name="Hegedus B."/>
            <person name="Baldrian P."/>
            <person name="Stursova M."/>
            <person name="Weitz H."/>
            <person name="Taylor A."/>
            <person name="Grigoriev I.V."/>
            <person name="Nagy L.G."/>
            <person name="Martin F."/>
            <person name="Kauserud H."/>
        </authorList>
    </citation>
    <scope>NUCLEOTIDE SEQUENCE</scope>
    <source>
        <strain evidence="3">CBHHK182m</strain>
    </source>
</reference>
<dbReference type="EMBL" id="JARKIB010000272">
    <property type="protein sequence ID" value="KAJ7717794.1"/>
    <property type="molecule type" value="Genomic_DNA"/>
</dbReference>
<feature type="signal peptide" evidence="1">
    <location>
        <begin position="1"/>
        <end position="22"/>
    </location>
</feature>